<dbReference type="Gene3D" id="1.10.260.40">
    <property type="entry name" value="lambda repressor-like DNA-binding domains"/>
    <property type="match status" value="1"/>
</dbReference>
<evidence type="ECO:0000259" key="2">
    <source>
        <dbReference type="PROSITE" id="PS50943"/>
    </source>
</evidence>
<dbReference type="InterPro" id="IPR010982">
    <property type="entry name" value="Lambda_DNA-bd_dom_sf"/>
</dbReference>
<proteinExistence type="predicted"/>
<dbReference type="Pfam" id="PF13560">
    <property type="entry name" value="HTH_31"/>
    <property type="match status" value="1"/>
</dbReference>
<feature type="domain" description="HTH cro/C1-type" evidence="2">
    <location>
        <begin position="18"/>
        <end position="73"/>
    </location>
</feature>
<feature type="compositionally biased region" description="Polar residues" evidence="1">
    <location>
        <begin position="95"/>
        <end position="107"/>
    </location>
</feature>
<name>A0ABX1SXG5_9BIFI</name>
<feature type="compositionally biased region" description="Low complexity" evidence="1">
    <location>
        <begin position="77"/>
        <end position="88"/>
    </location>
</feature>
<feature type="region of interest" description="Disordered" evidence="1">
    <location>
        <begin position="77"/>
        <end position="120"/>
    </location>
</feature>
<dbReference type="Proteomes" id="UP000553756">
    <property type="component" value="Unassembled WGS sequence"/>
</dbReference>
<organism evidence="3 4">
    <name type="scientific">Bifidobacterium panos</name>
    <dbReference type="NCBI Taxonomy" id="2675321"/>
    <lineage>
        <taxon>Bacteria</taxon>
        <taxon>Bacillati</taxon>
        <taxon>Actinomycetota</taxon>
        <taxon>Actinomycetes</taxon>
        <taxon>Bifidobacteriales</taxon>
        <taxon>Bifidobacteriaceae</taxon>
        <taxon>Bifidobacterium</taxon>
    </lineage>
</organism>
<protein>
    <submittedName>
        <fullName evidence="3">XRE family transcriptional regulator</fullName>
    </submittedName>
</protein>
<reference evidence="3 4" key="1">
    <citation type="submission" date="2020-02" db="EMBL/GenBank/DDBJ databases">
        <title>Characterization of phylogenetic diversity of novel bifidobacterial species isolated in Czech ZOOs.</title>
        <authorList>
            <person name="Lugli G.A."/>
            <person name="Vera N.B."/>
            <person name="Ventura M."/>
        </authorList>
    </citation>
    <scope>NUCLEOTIDE SEQUENCE [LARGE SCALE GENOMIC DNA]</scope>
    <source>
        <strain evidence="3 4">DSM 109963</strain>
    </source>
</reference>
<dbReference type="RefSeq" id="WP_172146142.1">
    <property type="nucleotide sequence ID" value="NZ_JAAIIJ010000021.1"/>
</dbReference>
<evidence type="ECO:0000313" key="4">
    <source>
        <dbReference type="Proteomes" id="UP000553756"/>
    </source>
</evidence>
<accession>A0ABX1SXG5</accession>
<comment type="caution">
    <text evidence="3">The sequence shown here is derived from an EMBL/GenBank/DDBJ whole genome shotgun (WGS) entry which is preliminary data.</text>
</comment>
<dbReference type="SMART" id="SM00530">
    <property type="entry name" value="HTH_XRE"/>
    <property type="match status" value="1"/>
</dbReference>
<gene>
    <name evidence="3" type="ORF">G1C94_1133</name>
</gene>
<dbReference type="PROSITE" id="PS50943">
    <property type="entry name" value="HTH_CROC1"/>
    <property type="match status" value="1"/>
</dbReference>
<dbReference type="InterPro" id="IPR001387">
    <property type="entry name" value="Cro/C1-type_HTH"/>
</dbReference>
<evidence type="ECO:0000256" key="1">
    <source>
        <dbReference type="SAM" id="MobiDB-lite"/>
    </source>
</evidence>
<dbReference type="CDD" id="cd00093">
    <property type="entry name" value="HTH_XRE"/>
    <property type="match status" value="1"/>
</dbReference>
<evidence type="ECO:0000313" key="3">
    <source>
        <dbReference type="EMBL" id="NMN02511.1"/>
    </source>
</evidence>
<keyword evidence="4" id="KW-1185">Reference proteome</keyword>
<sequence>MSDFSATITSVRQLAVSLRDARQNAGLSQTELAQAANLPRPWINQLEQGKITDPGIHRLLSICNALHTTLTIAYPVQPQEQTQEQTQTAKPSRAVSANTETSKQPDATQEAACSPGDSTVENFTLSKVDQSLLEDLTRMAAAFDEQAAALNGKSRDKKEAQ</sequence>
<dbReference type="SUPFAM" id="SSF47413">
    <property type="entry name" value="lambda repressor-like DNA-binding domains"/>
    <property type="match status" value="1"/>
</dbReference>
<dbReference type="EMBL" id="JAAIIJ010000021">
    <property type="protein sequence ID" value="NMN02511.1"/>
    <property type="molecule type" value="Genomic_DNA"/>
</dbReference>